<dbReference type="EMBL" id="CAJEWE010000004">
    <property type="protein sequence ID" value="CAD2072224.1"/>
    <property type="molecule type" value="Genomic_DNA"/>
</dbReference>
<evidence type="ECO:0000313" key="10">
    <source>
        <dbReference type="Proteomes" id="UP000521032"/>
    </source>
</evidence>
<dbReference type="InterPro" id="IPR036388">
    <property type="entry name" value="WH-like_DNA-bd_sf"/>
</dbReference>
<evidence type="ECO:0000259" key="8">
    <source>
        <dbReference type="PROSITE" id="PS50949"/>
    </source>
</evidence>
<comment type="caution">
    <text evidence="9">The sequence shown here is derived from an EMBL/GenBank/DDBJ whole genome shotgun (WGS) entry which is preliminary data.</text>
</comment>
<dbReference type="InterPro" id="IPR036390">
    <property type="entry name" value="WH_DNA-bd_sf"/>
</dbReference>
<keyword evidence="3" id="KW-0032">Aminotransferase</keyword>
<gene>
    <name evidence="9" type="primary">gabR</name>
    <name evidence="9" type="ORF">JEOSCH030_00237</name>
</gene>
<dbReference type="SMART" id="SM00345">
    <property type="entry name" value="HTH_GNTR"/>
    <property type="match status" value="1"/>
</dbReference>
<keyword evidence="3" id="KW-0808">Transferase</keyword>
<dbReference type="SUPFAM" id="SSF46785">
    <property type="entry name" value="Winged helix' DNA-binding domain"/>
    <property type="match status" value="1"/>
</dbReference>
<comment type="similarity">
    <text evidence="2">In the C-terminal section; belongs to the class-I pyridoxal-phosphate-dependent aminotransferase family.</text>
</comment>
<keyword evidence="6" id="KW-0238">DNA-binding</keyword>
<dbReference type="CDD" id="cd00609">
    <property type="entry name" value="AAT_like"/>
    <property type="match status" value="1"/>
</dbReference>
<evidence type="ECO:0000256" key="6">
    <source>
        <dbReference type="ARBA" id="ARBA00023125"/>
    </source>
</evidence>
<dbReference type="InterPro" id="IPR004839">
    <property type="entry name" value="Aminotransferase_I/II_large"/>
</dbReference>
<sequence>MRPLYVQLYEEFRDKIIQGEYKTGSRLPSKRNLSADLNLSGTTIENAYEMLLDEGYIYSKPRSGYFVSQIEQLPITRKNEPTLIEKEMKTYTYEFKTAQVDLTHFPFAQFRQLSRKAFEDENTHLFMSGDKEGYWPLRQRIAQYVFNSRGVKCTPNQVIVGSSTEQLSELLTEILKTSRFLIENPSYPPIRNVLEKKSIEYQNVPVIENGIDMDIVEQSDYEIVYVTPSHQFPTGEVMSIDNRTRLIKWANKRGDRYIVEDDYDSEFRYFKKPLPALQSLDTKNKVIYVSTFSKSLFPAVRIAYMVLPVHLIQTFQTLKYKESSTVPLHMQWIVSEFLSSGKFDRHLNKMRKVYEKKITYILERLKKYPEISVQGEKTGMHFVLTVRDGDLETILDRAEAASLYIEPFKTYDEYTKSAKFVIGFGGVREKDLEAHMDILIHVLLGF</sequence>
<dbReference type="Pfam" id="PF00392">
    <property type="entry name" value="GntR"/>
    <property type="match status" value="1"/>
</dbReference>
<dbReference type="InterPro" id="IPR015424">
    <property type="entry name" value="PyrdxlP-dep_Trfase"/>
</dbReference>
<dbReference type="InterPro" id="IPR051446">
    <property type="entry name" value="HTH_trans_reg/aminotransferase"/>
</dbReference>
<evidence type="ECO:0000256" key="3">
    <source>
        <dbReference type="ARBA" id="ARBA00022576"/>
    </source>
</evidence>
<dbReference type="AlphaFoldDB" id="A0A6V7R5A1"/>
<evidence type="ECO:0000256" key="5">
    <source>
        <dbReference type="ARBA" id="ARBA00023015"/>
    </source>
</evidence>
<dbReference type="GO" id="GO:0003677">
    <property type="term" value="F:DNA binding"/>
    <property type="evidence" value="ECO:0007669"/>
    <property type="project" value="UniProtKB-KW"/>
</dbReference>
<dbReference type="RefSeq" id="WP_186084734.1">
    <property type="nucleotide sequence ID" value="NZ_BMDB01000003.1"/>
</dbReference>
<name>A0A6V7R5A1_9BACL</name>
<dbReference type="Proteomes" id="UP000521032">
    <property type="component" value="Unassembled WGS sequence"/>
</dbReference>
<dbReference type="PROSITE" id="PS50949">
    <property type="entry name" value="HTH_GNTR"/>
    <property type="match status" value="1"/>
</dbReference>
<dbReference type="CDD" id="cd07377">
    <property type="entry name" value="WHTH_GntR"/>
    <property type="match status" value="1"/>
</dbReference>
<reference evidence="9 10" key="1">
    <citation type="submission" date="2020-07" db="EMBL/GenBank/DDBJ databases">
        <authorList>
            <person name="Criscuolo A."/>
        </authorList>
    </citation>
    <scope>NUCLEOTIDE SEQUENCE [LARGE SCALE GENOMIC DNA]</scope>
    <source>
        <strain evidence="10">CIP 111030</strain>
    </source>
</reference>
<accession>A0A6V7R5A1</accession>
<organism evidence="9 10">
    <name type="scientific">Phocicoccus schoeneichii</name>
    <dbReference type="NCBI Taxonomy" id="1812261"/>
    <lineage>
        <taxon>Bacteria</taxon>
        <taxon>Bacillati</taxon>
        <taxon>Bacillota</taxon>
        <taxon>Bacilli</taxon>
        <taxon>Bacillales</taxon>
        <taxon>Salinicoccaceae</taxon>
        <taxon>Phocicoccus</taxon>
    </lineage>
</organism>
<dbReference type="SUPFAM" id="SSF53383">
    <property type="entry name" value="PLP-dependent transferases"/>
    <property type="match status" value="1"/>
</dbReference>
<keyword evidence="7" id="KW-0804">Transcription</keyword>
<comment type="cofactor">
    <cofactor evidence="1">
        <name>pyridoxal 5'-phosphate</name>
        <dbReference type="ChEBI" id="CHEBI:597326"/>
    </cofactor>
</comment>
<dbReference type="Pfam" id="PF00155">
    <property type="entry name" value="Aminotran_1_2"/>
    <property type="match status" value="1"/>
</dbReference>
<dbReference type="PANTHER" id="PTHR46577:SF1">
    <property type="entry name" value="HTH-TYPE TRANSCRIPTIONAL REGULATORY PROTEIN GABR"/>
    <property type="match status" value="1"/>
</dbReference>
<evidence type="ECO:0000256" key="7">
    <source>
        <dbReference type="ARBA" id="ARBA00023163"/>
    </source>
</evidence>
<dbReference type="Gene3D" id="1.10.10.10">
    <property type="entry name" value="Winged helix-like DNA-binding domain superfamily/Winged helix DNA-binding domain"/>
    <property type="match status" value="1"/>
</dbReference>
<dbReference type="GO" id="GO:0003700">
    <property type="term" value="F:DNA-binding transcription factor activity"/>
    <property type="evidence" value="ECO:0007669"/>
    <property type="project" value="InterPro"/>
</dbReference>
<dbReference type="InterPro" id="IPR015421">
    <property type="entry name" value="PyrdxlP-dep_Trfase_major"/>
</dbReference>
<evidence type="ECO:0000256" key="1">
    <source>
        <dbReference type="ARBA" id="ARBA00001933"/>
    </source>
</evidence>
<dbReference type="InterPro" id="IPR000524">
    <property type="entry name" value="Tscrpt_reg_HTH_GntR"/>
</dbReference>
<evidence type="ECO:0000256" key="2">
    <source>
        <dbReference type="ARBA" id="ARBA00005384"/>
    </source>
</evidence>
<evidence type="ECO:0000256" key="4">
    <source>
        <dbReference type="ARBA" id="ARBA00022898"/>
    </source>
</evidence>
<keyword evidence="5" id="KW-0805">Transcription regulation</keyword>
<keyword evidence="10" id="KW-1185">Reference proteome</keyword>
<dbReference type="GO" id="GO:0030170">
    <property type="term" value="F:pyridoxal phosphate binding"/>
    <property type="evidence" value="ECO:0007669"/>
    <property type="project" value="InterPro"/>
</dbReference>
<evidence type="ECO:0000313" key="9">
    <source>
        <dbReference type="EMBL" id="CAD2072224.1"/>
    </source>
</evidence>
<protein>
    <submittedName>
        <fullName evidence="9">HTH-type transcriptional regulatory protein GabR</fullName>
    </submittedName>
</protein>
<dbReference type="Gene3D" id="3.40.640.10">
    <property type="entry name" value="Type I PLP-dependent aspartate aminotransferase-like (Major domain)"/>
    <property type="match status" value="1"/>
</dbReference>
<keyword evidence="4" id="KW-0663">Pyridoxal phosphate</keyword>
<proteinExistence type="inferred from homology"/>
<dbReference type="PANTHER" id="PTHR46577">
    <property type="entry name" value="HTH-TYPE TRANSCRIPTIONAL REGULATORY PROTEIN GABR"/>
    <property type="match status" value="1"/>
</dbReference>
<dbReference type="GO" id="GO:0008483">
    <property type="term" value="F:transaminase activity"/>
    <property type="evidence" value="ECO:0007669"/>
    <property type="project" value="UniProtKB-KW"/>
</dbReference>
<feature type="domain" description="HTH gntR-type" evidence="8">
    <location>
        <begin position="2"/>
        <end position="70"/>
    </location>
</feature>